<evidence type="ECO:0000313" key="3">
    <source>
        <dbReference type="EMBL" id="AMP04872.1"/>
    </source>
</evidence>
<keyword evidence="1" id="KW-0732">Signal</keyword>
<feature type="chain" id="PRO_5007277551" evidence="1">
    <location>
        <begin position="27"/>
        <end position="291"/>
    </location>
</feature>
<dbReference type="InterPro" id="IPR011050">
    <property type="entry name" value="Pectin_lyase_fold/virulence"/>
</dbReference>
<dbReference type="SMART" id="SM00912">
    <property type="entry name" value="Haemagg_act"/>
    <property type="match status" value="1"/>
</dbReference>
<evidence type="ECO:0000259" key="2">
    <source>
        <dbReference type="SMART" id="SM00912"/>
    </source>
</evidence>
<dbReference type="PANTHER" id="PTHR12338:SF5">
    <property type="entry name" value="ANTIGEN 43-RELATED"/>
    <property type="match status" value="1"/>
</dbReference>
<dbReference type="InterPro" id="IPR012334">
    <property type="entry name" value="Pectin_lyas_fold"/>
</dbReference>
<evidence type="ECO:0000313" key="4">
    <source>
        <dbReference type="Proteomes" id="UP000074561"/>
    </source>
</evidence>
<feature type="domain" description="Filamentous haemagglutinin FhaB/tRNA nuclease CdiA-like TPS" evidence="2">
    <location>
        <begin position="24"/>
        <end position="136"/>
    </location>
</feature>
<dbReference type="SUPFAM" id="SSF51126">
    <property type="entry name" value="Pectin lyase-like"/>
    <property type="match status" value="1"/>
</dbReference>
<sequence length="291" mass="30077">MSHHPNRRIKFLAAVISLSCAGQVFAVGTGTIANGGTGTITTNGVNTSINQTSDKLILNWNNFNIAKGESVNITQPSTKSAILNRVNSNDITNIQGTLSANGRVFVVNPNGIMVGAGAQINAGGVVLSTLNISDMAFNNATSSYIFSDNIGSNNATVENNGTINADGYGAFLFAPHIVNGSSGAITTKNGSIGLVAGTDQELAQTQGAVPYVRSFNPVEHASINNAGSLTTTMPTLVGTPGYYFAQVNLQAAGLVDSVINHTGIISATNFVNISNNTSDTNISGIVKQRLK</sequence>
<dbReference type="AlphaFoldDB" id="A0A127Q5F8"/>
<proteinExistence type="predicted"/>
<evidence type="ECO:0000256" key="1">
    <source>
        <dbReference type="SAM" id="SignalP"/>
    </source>
</evidence>
<dbReference type="Gene3D" id="2.160.20.10">
    <property type="entry name" value="Single-stranded right-handed beta-helix, Pectin lyase-like"/>
    <property type="match status" value="1"/>
</dbReference>
<dbReference type="KEGG" id="cpra:CPter91_2517"/>
<organism evidence="3 4">
    <name type="scientific">Collimonas pratensis</name>
    <dbReference type="NCBI Taxonomy" id="279113"/>
    <lineage>
        <taxon>Bacteria</taxon>
        <taxon>Pseudomonadati</taxon>
        <taxon>Pseudomonadota</taxon>
        <taxon>Betaproteobacteria</taxon>
        <taxon>Burkholderiales</taxon>
        <taxon>Oxalobacteraceae</taxon>
        <taxon>Collimonas</taxon>
    </lineage>
</organism>
<dbReference type="EMBL" id="CP013234">
    <property type="protein sequence ID" value="AMP04872.1"/>
    <property type="molecule type" value="Genomic_DNA"/>
</dbReference>
<gene>
    <name evidence="3" type="ORF">CPter91_2517</name>
</gene>
<dbReference type="RefSeq" id="WP_061940347.1">
    <property type="nucleotide sequence ID" value="NZ_CP013234.1"/>
</dbReference>
<name>A0A127Q5F8_9BURK</name>
<dbReference type="PANTHER" id="PTHR12338">
    <property type="entry name" value="AUTOTRANSPORTER"/>
    <property type="match status" value="1"/>
</dbReference>
<protein>
    <submittedName>
        <fullName evidence="3">Filamentous hemagglutinin family N-terminal domain protein</fullName>
    </submittedName>
</protein>
<dbReference type="InterPro" id="IPR050909">
    <property type="entry name" value="Bact_Autotransporter_VF"/>
</dbReference>
<feature type="signal peptide" evidence="1">
    <location>
        <begin position="1"/>
        <end position="26"/>
    </location>
</feature>
<dbReference type="Proteomes" id="UP000074561">
    <property type="component" value="Chromosome"/>
</dbReference>
<dbReference type="InterPro" id="IPR008638">
    <property type="entry name" value="FhaB/CdiA-like_TPS"/>
</dbReference>
<dbReference type="NCBIfam" id="TIGR01901">
    <property type="entry name" value="adhes_NPXG"/>
    <property type="match status" value="1"/>
</dbReference>
<dbReference type="OrthoDB" id="8672993at2"/>
<dbReference type="STRING" id="279113.CPter91_2517"/>
<accession>A0A127Q5F8</accession>
<dbReference type="PATRIC" id="fig|279113.9.peg.2483"/>
<dbReference type="Pfam" id="PF05860">
    <property type="entry name" value="TPS"/>
    <property type="match status" value="1"/>
</dbReference>
<reference evidence="3 4" key="1">
    <citation type="submission" date="2015-11" db="EMBL/GenBank/DDBJ databases">
        <title>Exploring the genomic traits of fungus-feeding bacterial genus Collimonas.</title>
        <authorList>
            <person name="Song C."/>
            <person name="Schmidt R."/>
            <person name="de Jager V."/>
            <person name="Krzyzanowska D."/>
            <person name="Jongedijk E."/>
            <person name="Cankar K."/>
            <person name="Beekwilder J."/>
            <person name="van Veen A."/>
            <person name="de Boer W."/>
            <person name="van Veen J.A."/>
            <person name="Garbeva P."/>
        </authorList>
    </citation>
    <scope>NUCLEOTIDE SEQUENCE [LARGE SCALE GENOMIC DNA]</scope>
    <source>
        <strain evidence="3 4">Ter91</strain>
    </source>
</reference>